<dbReference type="PANTHER" id="PTHR34396">
    <property type="entry name" value="OS03G0264950 PROTEIN-RELATED"/>
    <property type="match status" value="1"/>
</dbReference>
<evidence type="ECO:0000259" key="6">
    <source>
        <dbReference type="PROSITE" id="PS50808"/>
    </source>
</evidence>
<dbReference type="InterPro" id="IPR053031">
    <property type="entry name" value="Cuticle_assoc_protein"/>
</dbReference>
<keyword evidence="8" id="KW-1185">Reference proteome</keyword>
<evidence type="ECO:0000313" key="7">
    <source>
        <dbReference type="EMBL" id="CAB4294241.1"/>
    </source>
</evidence>
<dbReference type="SUPFAM" id="SSF57667">
    <property type="entry name" value="beta-beta-alpha zinc fingers"/>
    <property type="match status" value="1"/>
</dbReference>
<evidence type="ECO:0000256" key="3">
    <source>
        <dbReference type="ARBA" id="ARBA00022833"/>
    </source>
</evidence>
<name>A0A6J5W1R8_PRUAR</name>
<dbReference type="PANTHER" id="PTHR34396:SF27">
    <property type="entry name" value="OS08G0208700 PROTEIN"/>
    <property type="match status" value="1"/>
</dbReference>
<dbReference type="GO" id="GO:0006357">
    <property type="term" value="P:regulation of transcription by RNA polymerase II"/>
    <property type="evidence" value="ECO:0007669"/>
    <property type="project" value="TreeGrafter"/>
</dbReference>
<evidence type="ECO:0000256" key="5">
    <source>
        <dbReference type="SAM" id="MobiDB-lite"/>
    </source>
</evidence>
<dbReference type="OrthoDB" id="1745426at2759"/>
<dbReference type="SUPFAM" id="SSF140996">
    <property type="entry name" value="Hermes dimerisation domain"/>
    <property type="match status" value="1"/>
</dbReference>
<dbReference type="EMBL" id="CAEKKB010000001">
    <property type="protein sequence ID" value="CAB4294241.1"/>
    <property type="molecule type" value="Genomic_DNA"/>
</dbReference>
<dbReference type="InterPro" id="IPR036236">
    <property type="entry name" value="Znf_C2H2_sf"/>
</dbReference>
<dbReference type="PROSITE" id="PS50808">
    <property type="entry name" value="ZF_BED"/>
    <property type="match status" value="1"/>
</dbReference>
<evidence type="ECO:0000313" key="8">
    <source>
        <dbReference type="Proteomes" id="UP000507245"/>
    </source>
</evidence>
<sequence>MSNASSTPTPTSAQTVDISTNVNLPLPPQNNLKRKAAAWFNVWEHFDKLKKEEGTNYDEPRCICKYCKQDYECDSRNGTSSLRYHLKTKCRTSPLRDVKSQKLLSFVKEDNSSIMSWSFSEERSRLACAQMIIRDELPFSHVENVGFRDLMQEVQQ</sequence>
<evidence type="ECO:0000256" key="4">
    <source>
        <dbReference type="PROSITE-ProRule" id="PRU00027"/>
    </source>
</evidence>
<feature type="region of interest" description="Disordered" evidence="5">
    <location>
        <begin position="1"/>
        <end position="22"/>
    </location>
</feature>
<dbReference type="AlphaFoldDB" id="A0A6J5W1R8"/>
<reference evidence="8" key="1">
    <citation type="journal article" date="2020" name="Genome Biol.">
        <title>Gamete binning: chromosome-level and haplotype-resolved genome assembly enabled by high-throughput single-cell sequencing of gamete genomes.</title>
        <authorList>
            <person name="Campoy J.A."/>
            <person name="Sun H."/>
            <person name="Goel M."/>
            <person name="Jiao W.-B."/>
            <person name="Folz-Donahue K."/>
            <person name="Wang N."/>
            <person name="Rubio M."/>
            <person name="Liu C."/>
            <person name="Kukat C."/>
            <person name="Ruiz D."/>
            <person name="Huettel B."/>
            <person name="Schneeberger K."/>
        </authorList>
    </citation>
    <scope>NUCLEOTIDE SEQUENCE [LARGE SCALE GENOMIC DNA]</scope>
    <source>
        <strain evidence="8">cv. Rojo Pasion</strain>
    </source>
</reference>
<protein>
    <recommendedName>
        <fullName evidence="6">BED-type domain-containing protein</fullName>
    </recommendedName>
</protein>
<keyword evidence="3" id="KW-0862">Zinc</keyword>
<accession>A0A6J5W1R8</accession>
<dbReference type="GO" id="GO:1990837">
    <property type="term" value="F:sequence-specific double-stranded DNA binding"/>
    <property type="evidence" value="ECO:0007669"/>
    <property type="project" value="TreeGrafter"/>
</dbReference>
<dbReference type="GO" id="GO:0008270">
    <property type="term" value="F:zinc ion binding"/>
    <property type="evidence" value="ECO:0007669"/>
    <property type="project" value="UniProtKB-KW"/>
</dbReference>
<dbReference type="GO" id="GO:0005634">
    <property type="term" value="C:nucleus"/>
    <property type="evidence" value="ECO:0007669"/>
    <property type="project" value="TreeGrafter"/>
</dbReference>
<evidence type="ECO:0000256" key="2">
    <source>
        <dbReference type="ARBA" id="ARBA00022771"/>
    </source>
</evidence>
<feature type="compositionally biased region" description="Low complexity" evidence="5">
    <location>
        <begin position="1"/>
        <end position="13"/>
    </location>
</feature>
<dbReference type="InterPro" id="IPR003656">
    <property type="entry name" value="Znf_BED"/>
</dbReference>
<dbReference type="Proteomes" id="UP000507245">
    <property type="component" value="Unassembled WGS sequence"/>
</dbReference>
<dbReference type="SMART" id="SM00614">
    <property type="entry name" value="ZnF_BED"/>
    <property type="match status" value="1"/>
</dbReference>
<organism evidence="7 8">
    <name type="scientific">Prunus armeniaca</name>
    <name type="common">Apricot</name>
    <name type="synonym">Armeniaca vulgaris</name>
    <dbReference type="NCBI Taxonomy" id="36596"/>
    <lineage>
        <taxon>Eukaryota</taxon>
        <taxon>Viridiplantae</taxon>
        <taxon>Streptophyta</taxon>
        <taxon>Embryophyta</taxon>
        <taxon>Tracheophyta</taxon>
        <taxon>Spermatophyta</taxon>
        <taxon>Magnoliopsida</taxon>
        <taxon>eudicotyledons</taxon>
        <taxon>Gunneridae</taxon>
        <taxon>Pentapetalae</taxon>
        <taxon>rosids</taxon>
        <taxon>fabids</taxon>
        <taxon>Rosales</taxon>
        <taxon>Rosaceae</taxon>
        <taxon>Amygdaloideae</taxon>
        <taxon>Amygdaleae</taxon>
        <taxon>Prunus</taxon>
    </lineage>
</organism>
<proteinExistence type="predicted"/>
<dbReference type="Pfam" id="PF02892">
    <property type="entry name" value="zf-BED"/>
    <property type="match status" value="1"/>
</dbReference>
<keyword evidence="2 4" id="KW-0863">Zinc-finger</keyword>
<keyword evidence="1" id="KW-0479">Metal-binding</keyword>
<evidence type="ECO:0000256" key="1">
    <source>
        <dbReference type="ARBA" id="ARBA00022723"/>
    </source>
</evidence>
<feature type="domain" description="BED-type" evidence="6">
    <location>
        <begin position="42"/>
        <end position="97"/>
    </location>
</feature>
<gene>
    <name evidence="7" type="ORF">ORAREDHAP_LOCUS4292</name>
</gene>